<sequence>MWIAVVAIGVLYAISVTFLIGMFGRMLWRDRSNQALGSMWSTTTTSTRTTTLALPSPSLASADETAAA</sequence>
<evidence type="ECO:0000256" key="1">
    <source>
        <dbReference type="SAM" id="Phobius"/>
    </source>
</evidence>
<gene>
    <name evidence="2" type="ORF">BKA23_3157</name>
</gene>
<reference evidence="2 3" key="1">
    <citation type="submission" date="2019-06" db="EMBL/GenBank/DDBJ databases">
        <title>Sequencing the genomes of 1000 actinobacteria strains.</title>
        <authorList>
            <person name="Klenk H.-P."/>
        </authorList>
    </citation>
    <scope>NUCLEOTIDE SEQUENCE [LARGE SCALE GENOMIC DNA]</scope>
    <source>
        <strain evidence="2 3">DSM 19560</strain>
    </source>
</reference>
<name>A0A561E1H1_9MICO</name>
<dbReference type="EMBL" id="VIVQ01000003">
    <property type="protein sequence ID" value="TWE09454.1"/>
    <property type="molecule type" value="Genomic_DNA"/>
</dbReference>
<comment type="caution">
    <text evidence="2">The sequence shown here is derived from an EMBL/GenBank/DDBJ whole genome shotgun (WGS) entry which is preliminary data.</text>
</comment>
<dbReference type="RefSeq" id="WP_145230115.1">
    <property type="nucleotide sequence ID" value="NZ_VIVQ01000003.1"/>
</dbReference>
<keyword evidence="1" id="KW-0472">Membrane</keyword>
<keyword evidence="1" id="KW-0812">Transmembrane</keyword>
<dbReference type="Proteomes" id="UP000318297">
    <property type="component" value="Unassembled WGS sequence"/>
</dbReference>
<protein>
    <submittedName>
        <fullName evidence="2">Uncharacterized protein</fullName>
    </submittedName>
</protein>
<keyword evidence="3" id="KW-1185">Reference proteome</keyword>
<organism evidence="2 3">
    <name type="scientific">Rudaeicoccus suwonensis</name>
    <dbReference type="NCBI Taxonomy" id="657409"/>
    <lineage>
        <taxon>Bacteria</taxon>
        <taxon>Bacillati</taxon>
        <taxon>Actinomycetota</taxon>
        <taxon>Actinomycetes</taxon>
        <taxon>Micrococcales</taxon>
        <taxon>Dermacoccaceae</taxon>
        <taxon>Rudaeicoccus</taxon>
    </lineage>
</organism>
<evidence type="ECO:0000313" key="3">
    <source>
        <dbReference type="Proteomes" id="UP000318297"/>
    </source>
</evidence>
<feature type="transmembrane region" description="Helical" evidence="1">
    <location>
        <begin position="6"/>
        <end position="28"/>
    </location>
</feature>
<accession>A0A561E1H1</accession>
<dbReference type="AlphaFoldDB" id="A0A561E1H1"/>
<proteinExistence type="predicted"/>
<keyword evidence="1" id="KW-1133">Transmembrane helix</keyword>
<evidence type="ECO:0000313" key="2">
    <source>
        <dbReference type="EMBL" id="TWE09454.1"/>
    </source>
</evidence>